<gene>
    <name evidence="1" type="ORF">SAMN05216333_11192</name>
</gene>
<name>A0A1H8QDE1_9PROT</name>
<dbReference type="OrthoDB" id="8549387at2"/>
<sequence>MMFAQSRPVSPEWVKYFAIALICALVAIDGIGSVMADQVKTNVQQTEASDSADEPCLVIRSDSVAARLGGYYGIFAFLENHALPALLSDREIASFFGNLTETPADISQCLAMMLDHDLGGSSRHDGTLLDTGHKCRGSMPKIHKGRNIPDRTITKFIQIIGQQAELAGISEADIKAVAKVLEQKRAGVRNK</sequence>
<evidence type="ECO:0008006" key="3">
    <source>
        <dbReference type="Google" id="ProtNLM"/>
    </source>
</evidence>
<proteinExistence type="predicted"/>
<dbReference type="GO" id="GO:0019825">
    <property type="term" value="F:oxygen binding"/>
    <property type="evidence" value="ECO:0007669"/>
    <property type="project" value="InterPro"/>
</dbReference>
<keyword evidence="2" id="KW-1185">Reference proteome</keyword>
<dbReference type="GO" id="GO:0020037">
    <property type="term" value="F:heme binding"/>
    <property type="evidence" value="ECO:0007669"/>
    <property type="project" value="InterPro"/>
</dbReference>
<accession>A0A1H8QDE1</accession>
<dbReference type="AlphaFoldDB" id="A0A1H8QDE1"/>
<dbReference type="Proteomes" id="UP000198814">
    <property type="component" value="Unassembled WGS sequence"/>
</dbReference>
<dbReference type="EMBL" id="FODO01000011">
    <property type="protein sequence ID" value="SEO52259.1"/>
    <property type="molecule type" value="Genomic_DNA"/>
</dbReference>
<organism evidence="1 2">
    <name type="scientific">Nitrosomonas oligotropha</name>
    <dbReference type="NCBI Taxonomy" id="42354"/>
    <lineage>
        <taxon>Bacteria</taxon>
        <taxon>Pseudomonadati</taxon>
        <taxon>Pseudomonadota</taxon>
        <taxon>Betaproteobacteria</taxon>
        <taxon>Nitrosomonadales</taxon>
        <taxon>Nitrosomonadaceae</taxon>
        <taxon>Nitrosomonas</taxon>
    </lineage>
</organism>
<dbReference type="InterPro" id="IPR012292">
    <property type="entry name" value="Globin/Proto"/>
</dbReference>
<evidence type="ECO:0000313" key="1">
    <source>
        <dbReference type="EMBL" id="SEO52259.1"/>
    </source>
</evidence>
<evidence type="ECO:0000313" key="2">
    <source>
        <dbReference type="Proteomes" id="UP000198814"/>
    </source>
</evidence>
<reference evidence="2" key="1">
    <citation type="submission" date="2016-10" db="EMBL/GenBank/DDBJ databases">
        <authorList>
            <person name="Varghese N."/>
            <person name="Submissions S."/>
        </authorList>
    </citation>
    <scope>NUCLEOTIDE SEQUENCE [LARGE SCALE GENOMIC DNA]</scope>
    <source>
        <strain evidence="2">Nm76</strain>
    </source>
</reference>
<dbReference type="RefSeq" id="WP_143026947.1">
    <property type="nucleotide sequence ID" value="NZ_FNOE01000009.1"/>
</dbReference>
<protein>
    <recommendedName>
        <fullName evidence="3">Hemoglobin</fullName>
    </recommendedName>
</protein>
<dbReference type="Gene3D" id="1.10.490.10">
    <property type="entry name" value="Globins"/>
    <property type="match status" value="1"/>
</dbReference>